<dbReference type="RefSeq" id="WP_249585909.1">
    <property type="nucleotide sequence ID" value="NZ_BAAAQL010000002.1"/>
</dbReference>
<evidence type="ECO:0000313" key="1">
    <source>
        <dbReference type="EMBL" id="UQT54413.1"/>
    </source>
</evidence>
<dbReference type="EMBL" id="CP097289">
    <property type="protein sequence ID" value="UQT54413.1"/>
    <property type="molecule type" value="Genomic_DNA"/>
</dbReference>
<keyword evidence="2" id="KW-1185">Reference proteome</keyword>
<gene>
    <name evidence="1" type="ORF">M4V62_04525</name>
</gene>
<sequence length="115" mass="12672">MTTQLDQFRRSLEDSVESEISSHADDLARDVVSAVWNAVDDQIGAHRQYADDAGKARDFAQRQTGHIAAKRDLAEQVIGLWDSGRLAAEEALRMIRSALAVGEVKTLDQLRTPAP</sequence>
<organism evidence="1 2">
    <name type="scientific">Streptomyces durmitorensis</name>
    <dbReference type="NCBI Taxonomy" id="319947"/>
    <lineage>
        <taxon>Bacteria</taxon>
        <taxon>Bacillati</taxon>
        <taxon>Actinomycetota</taxon>
        <taxon>Actinomycetes</taxon>
        <taxon>Kitasatosporales</taxon>
        <taxon>Streptomycetaceae</taxon>
        <taxon>Streptomyces</taxon>
    </lineage>
</organism>
<accession>A0ABY4PKV6</accession>
<proteinExistence type="predicted"/>
<evidence type="ECO:0000313" key="2">
    <source>
        <dbReference type="Proteomes" id="UP000829992"/>
    </source>
</evidence>
<reference evidence="1 2" key="1">
    <citation type="submission" date="2022-05" db="EMBL/GenBank/DDBJ databases">
        <authorList>
            <person name="Zhou X."/>
            <person name="Li K."/>
            <person name="Man Y."/>
        </authorList>
    </citation>
    <scope>NUCLEOTIDE SEQUENCE [LARGE SCALE GENOMIC DNA]</scope>
    <source>
        <strain evidence="1 2">MS405</strain>
    </source>
</reference>
<protein>
    <submittedName>
        <fullName evidence="1">Uncharacterized protein</fullName>
    </submittedName>
</protein>
<dbReference type="Proteomes" id="UP000829992">
    <property type="component" value="Chromosome"/>
</dbReference>
<name>A0ABY4PKV6_9ACTN</name>